<evidence type="ECO:0000259" key="14">
    <source>
        <dbReference type="Pfam" id="PF01058"/>
    </source>
</evidence>
<comment type="similarity">
    <text evidence="1 11 12">Belongs to the complex I 20 kDa subunit family.</text>
</comment>
<feature type="binding site" evidence="11">
    <location>
        <position position="78"/>
    </location>
    <ligand>
        <name>[4Fe-4S] cluster</name>
        <dbReference type="ChEBI" id="CHEBI:49883"/>
    </ligand>
</feature>
<evidence type="ECO:0000256" key="11">
    <source>
        <dbReference type="HAMAP-Rule" id="MF_01356"/>
    </source>
</evidence>
<evidence type="ECO:0000256" key="4">
    <source>
        <dbReference type="ARBA" id="ARBA00022719"/>
    </source>
</evidence>
<evidence type="ECO:0000256" key="2">
    <source>
        <dbReference type="ARBA" id="ARBA00022475"/>
    </source>
</evidence>
<sequence>MSTATSDNTSNGRPTATPQRTDRYLFGNLESSGKNHEKVTEVSWGDEQPEGIVLASMDAAINWVRKNSIWPMTFGLACCAIEMMSMGGSRYDIARFGAEVFRPSPRQSDLMIIAGRVSQKMAPVIRRLYEQMPEPKWVISMGACATSGGVFNNYALLQGVNQIIPVDVYVPGCPPRPEQLLYAITLLQEKIQQERGSMRKTLNLS</sequence>
<keyword evidence="10 11" id="KW-0472">Membrane</keyword>
<comment type="subunit">
    <text evidence="11">NDH-1 is composed of 14 different subunits. Subunits NuoB, C, D, E, F, and G constitute the peripheral sector of the complex.</text>
</comment>
<comment type="catalytic activity">
    <reaction evidence="11">
        <text>a quinone + NADH + 5 H(+)(in) = a quinol + NAD(+) + 4 H(+)(out)</text>
        <dbReference type="Rhea" id="RHEA:57888"/>
        <dbReference type="ChEBI" id="CHEBI:15378"/>
        <dbReference type="ChEBI" id="CHEBI:24646"/>
        <dbReference type="ChEBI" id="CHEBI:57540"/>
        <dbReference type="ChEBI" id="CHEBI:57945"/>
        <dbReference type="ChEBI" id="CHEBI:132124"/>
    </reaction>
</comment>
<dbReference type="GO" id="GO:0008137">
    <property type="term" value="F:NADH dehydrogenase (ubiquinone) activity"/>
    <property type="evidence" value="ECO:0007669"/>
    <property type="project" value="InterPro"/>
</dbReference>
<evidence type="ECO:0000313" key="15">
    <source>
        <dbReference type="EMBL" id="NYF51826.1"/>
    </source>
</evidence>
<evidence type="ECO:0000256" key="7">
    <source>
        <dbReference type="ARBA" id="ARBA00023004"/>
    </source>
</evidence>
<keyword evidence="4 11" id="KW-0874">Quinone</keyword>
<evidence type="ECO:0000256" key="13">
    <source>
        <dbReference type="SAM" id="MobiDB-lite"/>
    </source>
</evidence>
<dbReference type="EMBL" id="JACCCV010000001">
    <property type="protein sequence ID" value="NYF51826.1"/>
    <property type="molecule type" value="Genomic_DNA"/>
</dbReference>
<keyword evidence="3 11" id="KW-0004">4Fe-4S</keyword>
<dbReference type="GO" id="GO:0050136">
    <property type="term" value="F:NADH dehydrogenase (quinone) (non-electrogenic) activity"/>
    <property type="evidence" value="ECO:0007669"/>
    <property type="project" value="UniProtKB-UniRule"/>
</dbReference>
<protein>
    <recommendedName>
        <fullName evidence="11">NADH-quinone oxidoreductase subunit B</fullName>
        <ecNumber evidence="11">7.1.1.-</ecNumber>
    </recommendedName>
    <alternativeName>
        <fullName evidence="11">NADH dehydrogenase I subunit B</fullName>
    </alternativeName>
    <alternativeName>
        <fullName evidence="11">NDH-1 subunit B</fullName>
    </alternativeName>
</protein>
<feature type="region of interest" description="Disordered" evidence="13">
    <location>
        <begin position="1"/>
        <end position="22"/>
    </location>
</feature>
<dbReference type="GO" id="GO:0009060">
    <property type="term" value="P:aerobic respiration"/>
    <property type="evidence" value="ECO:0007669"/>
    <property type="project" value="TreeGrafter"/>
</dbReference>
<dbReference type="Proteomes" id="UP000534186">
    <property type="component" value="Unassembled WGS sequence"/>
</dbReference>
<keyword evidence="11" id="KW-0830">Ubiquinone</keyword>
<comment type="caution">
    <text evidence="15">The sequence shown here is derived from an EMBL/GenBank/DDBJ whole genome shotgun (WGS) entry which is preliminary data.</text>
</comment>
<dbReference type="AlphaFoldDB" id="A0A7Y9NLZ7"/>
<evidence type="ECO:0000256" key="6">
    <source>
        <dbReference type="ARBA" id="ARBA00022967"/>
    </source>
</evidence>
<comment type="subcellular location">
    <subcellularLocation>
        <location evidence="11">Cell membrane</location>
        <topology evidence="11">Peripheral membrane protein</topology>
        <orientation evidence="11">Cytoplasmic side</orientation>
    </subcellularLocation>
</comment>
<dbReference type="Pfam" id="PF01058">
    <property type="entry name" value="Oxidored_q6"/>
    <property type="match status" value="1"/>
</dbReference>
<evidence type="ECO:0000256" key="5">
    <source>
        <dbReference type="ARBA" id="ARBA00022723"/>
    </source>
</evidence>
<dbReference type="GO" id="GO:0005886">
    <property type="term" value="C:plasma membrane"/>
    <property type="evidence" value="ECO:0007669"/>
    <property type="project" value="UniProtKB-SubCell"/>
</dbReference>
<feature type="binding site" evidence="11">
    <location>
        <position position="144"/>
    </location>
    <ligand>
        <name>[4Fe-4S] cluster</name>
        <dbReference type="ChEBI" id="CHEBI:49883"/>
    </ligand>
</feature>
<comment type="cofactor">
    <cofactor evidence="11">
        <name>[4Fe-4S] cluster</name>
        <dbReference type="ChEBI" id="CHEBI:49883"/>
    </cofactor>
    <text evidence="11">Binds 1 [4Fe-4S] cluster.</text>
</comment>
<keyword evidence="7 11" id="KW-0408">Iron</keyword>
<evidence type="ECO:0000256" key="3">
    <source>
        <dbReference type="ARBA" id="ARBA00022485"/>
    </source>
</evidence>
<evidence type="ECO:0000256" key="8">
    <source>
        <dbReference type="ARBA" id="ARBA00023014"/>
    </source>
</evidence>
<evidence type="ECO:0000256" key="1">
    <source>
        <dbReference type="ARBA" id="ARBA00009173"/>
    </source>
</evidence>
<accession>A0A7Y9NLZ7</accession>
<dbReference type="GO" id="GO:0048038">
    <property type="term" value="F:quinone binding"/>
    <property type="evidence" value="ECO:0007669"/>
    <property type="project" value="UniProtKB-KW"/>
</dbReference>
<dbReference type="HAMAP" id="MF_01356">
    <property type="entry name" value="NDH1_NuoB"/>
    <property type="match status" value="1"/>
</dbReference>
<keyword evidence="5 11" id="KW-0479">Metal-binding</keyword>
<evidence type="ECO:0000256" key="10">
    <source>
        <dbReference type="ARBA" id="ARBA00023136"/>
    </source>
</evidence>
<dbReference type="EC" id="7.1.1.-" evidence="11"/>
<keyword evidence="11" id="KW-0813">Transport</keyword>
<feature type="binding site" evidence="11">
    <location>
        <position position="173"/>
    </location>
    <ligand>
        <name>[4Fe-4S] cluster</name>
        <dbReference type="ChEBI" id="CHEBI:49883"/>
    </ligand>
</feature>
<dbReference type="NCBIfam" id="TIGR01957">
    <property type="entry name" value="nuoB_fam"/>
    <property type="match status" value="1"/>
</dbReference>
<organism evidence="15 16">
    <name type="scientific">Tunturiibacter lichenicola</name>
    <dbReference type="NCBI Taxonomy" id="2051959"/>
    <lineage>
        <taxon>Bacteria</taxon>
        <taxon>Pseudomonadati</taxon>
        <taxon>Acidobacteriota</taxon>
        <taxon>Terriglobia</taxon>
        <taxon>Terriglobales</taxon>
        <taxon>Acidobacteriaceae</taxon>
        <taxon>Tunturiibacter</taxon>
    </lineage>
</organism>
<dbReference type="GO" id="GO:0051539">
    <property type="term" value="F:4 iron, 4 sulfur cluster binding"/>
    <property type="evidence" value="ECO:0007669"/>
    <property type="project" value="UniProtKB-KW"/>
</dbReference>
<dbReference type="SUPFAM" id="SSF56770">
    <property type="entry name" value="HydA/Nqo6-like"/>
    <property type="match status" value="1"/>
</dbReference>
<evidence type="ECO:0000256" key="12">
    <source>
        <dbReference type="RuleBase" id="RU004464"/>
    </source>
</evidence>
<dbReference type="PANTHER" id="PTHR11995:SF14">
    <property type="entry name" value="NADH DEHYDROGENASE [UBIQUINONE] IRON-SULFUR PROTEIN 7, MITOCHONDRIAL"/>
    <property type="match status" value="1"/>
</dbReference>
<feature type="compositionally biased region" description="Polar residues" evidence="13">
    <location>
        <begin position="1"/>
        <end position="19"/>
    </location>
</feature>
<dbReference type="Gene3D" id="3.40.50.12280">
    <property type="match status" value="1"/>
</dbReference>
<dbReference type="PANTHER" id="PTHR11995">
    <property type="entry name" value="NADH DEHYDROGENASE"/>
    <property type="match status" value="1"/>
</dbReference>
<feature type="binding site" evidence="11">
    <location>
        <position position="79"/>
    </location>
    <ligand>
        <name>[4Fe-4S] cluster</name>
        <dbReference type="ChEBI" id="CHEBI:49883"/>
    </ligand>
</feature>
<keyword evidence="9 11" id="KW-0520">NAD</keyword>
<dbReference type="GO" id="GO:0005506">
    <property type="term" value="F:iron ion binding"/>
    <property type="evidence" value="ECO:0007669"/>
    <property type="project" value="UniProtKB-UniRule"/>
</dbReference>
<dbReference type="GO" id="GO:0045271">
    <property type="term" value="C:respiratory chain complex I"/>
    <property type="evidence" value="ECO:0007669"/>
    <property type="project" value="TreeGrafter"/>
</dbReference>
<keyword evidence="6 11" id="KW-1278">Translocase</keyword>
<evidence type="ECO:0000313" key="16">
    <source>
        <dbReference type="Proteomes" id="UP000534186"/>
    </source>
</evidence>
<evidence type="ECO:0000256" key="9">
    <source>
        <dbReference type="ARBA" id="ARBA00023027"/>
    </source>
</evidence>
<dbReference type="InterPro" id="IPR006137">
    <property type="entry name" value="NADH_UbQ_OxRdtase-like_20kDa"/>
</dbReference>
<comment type="function">
    <text evidence="11">NDH-1 shuttles electrons from NADH, via FMN and iron-sulfur (Fe-S) centers, to quinones in the respiratory chain. The immediate electron acceptor for the enzyme in this species is believed to be ubiquinone. Couples the redox reaction to proton translocation (for every two electrons transferred, four hydrogen ions are translocated across the cytoplasmic membrane), and thus conserves the redox energy in a proton gradient.</text>
</comment>
<dbReference type="GO" id="GO:0015990">
    <property type="term" value="P:electron transport coupled proton transport"/>
    <property type="evidence" value="ECO:0007669"/>
    <property type="project" value="TreeGrafter"/>
</dbReference>
<gene>
    <name evidence="11" type="primary">nuoB</name>
    <name evidence="15" type="ORF">HDF12_002191</name>
</gene>
<proteinExistence type="inferred from homology"/>
<name>A0A7Y9NLZ7_9BACT</name>
<keyword evidence="8 11" id="KW-0411">Iron-sulfur</keyword>
<keyword evidence="2 11" id="KW-1003">Cell membrane</keyword>
<dbReference type="FunFam" id="3.40.50.12280:FF:000004">
    <property type="entry name" value="NADH-quinone oxidoreductase subunit B"/>
    <property type="match status" value="1"/>
</dbReference>
<dbReference type="NCBIfam" id="NF005012">
    <property type="entry name" value="PRK06411.1"/>
    <property type="match status" value="1"/>
</dbReference>
<reference evidence="15 16" key="1">
    <citation type="submission" date="2020-07" db="EMBL/GenBank/DDBJ databases">
        <title>Genomic Encyclopedia of Type Strains, Phase IV (KMG-V): Genome sequencing to study the core and pangenomes of soil and plant-associated prokaryotes.</title>
        <authorList>
            <person name="Whitman W."/>
        </authorList>
    </citation>
    <scope>NUCLEOTIDE SEQUENCE [LARGE SCALE GENOMIC DNA]</scope>
    <source>
        <strain evidence="15 16">M8UP30</strain>
    </source>
</reference>
<dbReference type="InterPro" id="IPR006138">
    <property type="entry name" value="NADH_UQ_OxRdtase_20Kd_su"/>
</dbReference>
<feature type="domain" description="NADH:ubiquinone oxidoreductase-like 20kDa subunit" evidence="14">
    <location>
        <begin position="78"/>
        <end position="185"/>
    </location>
</feature>